<dbReference type="Proteomes" id="UP000799755">
    <property type="component" value="Unassembled WGS sequence"/>
</dbReference>
<keyword evidence="2" id="KW-1185">Reference proteome</keyword>
<comment type="caution">
    <text evidence="1">The sequence shown here is derived from an EMBL/GenBank/DDBJ whole genome shotgun (WGS) entry which is preliminary data.</text>
</comment>
<sequence>MTLCTTCKSLDFRTLLLTCLQQARERQEARDIGYDDAPLASDLLAPLRHHCDIFEVGKSSSTCKLCKIIFQAFEKRQVADVEDARGLQIVFRTFSNRIQVCYETEELIQLCRLDVYMNEDDVEQYFQLCGIKEDDSPPILRMNEKDPGSKEAFAIASSWLRSCLESHADCKLTAQIQNTPKRLINVGSETRHPFLVEFPLASQQVEWLSLSYCWGQEDPLMKLTADTRERLENGIPLDSLDPTIRDAILVTRGLGLDFIWIDALCIIQEDNNKDWDDQAPKMNEIYGGSLLTLVVASSNSVKSGFLKERVIPYVPILSSNSSSGESPNAEPPTRVYFSPEWDPDEDKLTGPWTNRGWTMQEGLLPSRLLHFTASQMIWKCCEEEKFERGVTKSVNDMVSDTLARSDDISFGSAWFWTLDSFMKFKRFPSHLPTNPDYPLLSDPNTFHLWYDLVEEYTPRRFTKISDRLVAISGLARIFGSIIRTHEYVVGLWKPDLIRGLLWYTEGSMLIPRQSVDSMRSSYSNFPSWSWASVGYEIVKFRQKSSDILTSLSQVESVSIELTDQSQPFGNVKGGKITIKGPLKRVSRLYNADWSSAEASMSELERHLSEIVDKESLGGLAHRFSSPSGGGHYAALQMLGDTHSLDLLVLEATGDVSNGINVYRRVGMDTLRYFCDADVASPDLINKLKESESSLSARLGPQRRKGRKVKGTRAVVTELKSEPWGIETIIII</sequence>
<protein>
    <submittedName>
        <fullName evidence="1">HET-domain-containing protein</fullName>
    </submittedName>
</protein>
<gene>
    <name evidence="1" type="ORF">BDR25DRAFT_344049</name>
</gene>
<evidence type="ECO:0000313" key="1">
    <source>
        <dbReference type="EMBL" id="KAF2468783.1"/>
    </source>
</evidence>
<evidence type="ECO:0000313" key="2">
    <source>
        <dbReference type="Proteomes" id="UP000799755"/>
    </source>
</evidence>
<organism evidence="1 2">
    <name type="scientific">Lindgomyces ingoldianus</name>
    <dbReference type="NCBI Taxonomy" id="673940"/>
    <lineage>
        <taxon>Eukaryota</taxon>
        <taxon>Fungi</taxon>
        <taxon>Dikarya</taxon>
        <taxon>Ascomycota</taxon>
        <taxon>Pezizomycotina</taxon>
        <taxon>Dothideomycetes</taxon>
        <taxon>Pleosporomycetidae</taxon>
        <taxon>Pleosporales</taxon>
        <taxon>Lindgomycetaceae</taxon>
        <taxon>Lindgomyces</taxon>
    </lineage>
</organism>
<proteinExistence type="predicted"/>
<reference evidence="1" key="1">
    <citation type="journal article" date="2020" name="Stud. Mycol.">
        <title>101 Dothideomycetes genomes: a test case for predicting lifestyles and emergence of pathogens.</title>
        <authorList>
            <person name="Haridas S."/>
            <person name="Albert R."/>
            <person name="Binder M."/>
            <person name="Bloem J."/>
            <person name="Labutti K."/>
            <person name="Salamov A."/>
            <person name="Andreopoulos B."/>
            <person name="Baker S."/>
            <person name="Barry K."/>
            <person name="Bills G."/>
            <person name="Bluhm B."/>
            <person name="Cannon C."/>
            <person name="Castanera R."/>
            <person name="Culley D."/>
            <person name="Daum C."/>
            <person name="Ezra D."/>
            <person name="Gonzalez J."/>
            <person name="Henrissat B."/>
            <person name="Kuo A."/>
            <person name="Liang C."/>
            <person name="Lipzen A."/>
            <person name="Lutzoni F."/>
            <person name="Magnuson J."/>
            <person name="Mondo S."/>
            <person name="Nolan M."/>
            <person name="Ohm R."/>
            <person name="Pangilinan J."/>
            <person name="Park H.-J."/>
            <person name="Ramirez L."/>
            <person name="Alfaro M."/>
            <person name="Sun H."/>
            <person name="Tritt A."/>
            <person name="Yoshinaga Y."/>
            <person name="Zwiers L.-H."/>
            <person name="Turgeon B."/>
            <person name="Goodwin S."/>
            <person name="Spatafora J."/>
            <person name="Crous P."/>
            <person name="Grigoriev I."/>
        </authorList>
    </citation>
    <scope>NUCLEOTIDE SEQUENCE</scope>
    <source>
        <strain evidence="1">ATCC 200398</strain>
    </source>
</reference>
<name>A0ACB6QP84_9PLEO</name>
<dbReference type="EMBL" id="MU003514">
    <property type="protein sequence ID" value="KAF2468783.1"/>
    <property type="molecule type" value="Genomic_DNA"/>
</dbReference>
<accession>A0ACB6QP84</accession>